<feature type="transmembrane region" description="Helical" evidence="1">
    <location>
        <begin position="145"/>
        <end position="163"/>
    </location>
</feature>
<sequence>MSGQDIAVIVHLLLFAYWLGGDIGVFYSSGFATNQKLSREARQTAGKIMLNLDLIPRLCLSLMLTVGGILTEYYGIEHPTWQYVGIILLGPVWFSALIYIHFNEGTDLVKKMTKIDYVFRWIMVFTIIASVAYGFLSDRLDSEPWVGAKLILFAALIFCGIMIRKNIGGFIKGIHNIVNDNINDADDEAMVQSLSKARVFVIAIWMLLLVEAGIGVVKPGSVTLNSPPAVQTETLE</sequence>
<evidence type="ECO:0000256" key="1">
    <source>
        <dbReference type="SAM" id="Phobius"/>
    </source>
</evidence>
<proteinExistence type="predicted"/>
<gene>
    <name evidence="2" type="ORF">METZ01_LOCUS58204</name>
</gene>
<organism evidence="2">
    <name type="scientific">marine metagenome</name>
    <dbReference type="NCBI Taxonomy" id="408172"/>
    <lineage>
        <taxon>unclassified sequences</taxon>
        <taxon>metagenomes</taxon>
        <taxon>ecological metagenomes</taxon>
    </lineage>
</organism>
<feature type="transmembrane region" description="Helical" evidence="1">
    <location>
        <begin position="81"/>
        <end position="102"/>
    </location>
</feature>
<feature type="transmembrane region" description="Helical" evidence="1">
    <location>
        <begin position="199"/>
        <end position="217"/>
    </location>
</feature>
<accession>A0A381SMV1</accession>
<feature type="transmembrane region" description="Helical" evidence="1">
    <location>
        <begin position="54"/>
        <end position="75"/>
    </location>
</feature>
<evidence type="ECO:0008006" key="3">
    <source>
        <dbReference type="Google" id="ProtNLM"/>
    </source>
</evidence>
<keyword evidence="1" id="KW-0812">Transmembrane</keyword>
<dbReference type="EMBL" id="UINC01003329">
    <property type="protein sequence ID" value="SVA05350.1"/>
    <property type="molecule type" value="Genomic_DNA"/>
</dbReference>
<protein>
    <recommendedName>
        <fullName evidence="3">Copper resistance protein D domain-containing protein</fullName>
    </recommendedName>
</protein>
<name>A0A381SMV1_9ZZZZ</name>
<dbReference type="AlphaFoldDB" id="A0A381SMV1"/>
<keyword evidence="1" id="KW-0472">Membrane</keyword>
<keyword evidence="1" id="KW-1133">Transmembrane helix</keyword>
<feature type="transmembrane region" description="Helical" evidence="1">
    <location>
        <begin position="114"/>
        <end position="133"/>
    </location>
</feature>
<reference evidence="2" key="1">
    <citation type="submission" date="2018-05" db="EMBL/GenBank/DDBJ databases">
        <authorList>
            <person name="Lanie J.A."/>
            <person name="Ng W.-L."/>
            <person name="Kazmierczak K.M."/>
            <person name="Andrzejewski T.M."/>
            <person name="Davidsen T.M."/>
            <person name="Wayne K.J."/>
            <person name="Tettelin H."/>
            <person name="Glass J.I."/>
            <person name="Rusch D."/>
            <person name="Podicherti R."/>
            <person name="Tsui H.-C.T."/>
            <person name="Winkler M.E."/>
        </authorList>
    </citation>
    <scope>NUCLEOTIDE SEQUENCE</scope>
</reference>
<feature type="transmembrane region" description="Helical" evidence="1">
    <location>
        <begin position="6"/>
        <end position="33"/>
    </location>
</feature>
<evidence type="ECO:0000313" key="2">
    <source>
        <dbReference type="EMBL" id="SVA05350.1"/>
    </source>
</evidence>